<accession>A0A5J6SMC3</accession>
<reference evidence="3 4" key="1">
    <citation type="submission" date="2018-07" db="EMBL/GenBank/DDBJ databases">
        <title>Complete genome sequence of Psychrobacillus sp. PB01, isolated from iceberg, and comparative genome analysis of Psychrobacillus strains.</title>
        <authorList>
            <person name="Lee P.C."/>
        </authorList>
    </citation>
    <scope>NUCLEOTIDE SEQUENCE [LARGE SCALE GENOMIC DNA]</scope>
    <source>
        <strain evidence="3 4">PB01</strain>
    </source>
</reference>
<dbReference type="Pfam" id="PF12688">
    <property type="entry name" value="TPR_5"/>
    <property type="match status" value="1"/>
</dbReference>
<dbReference type="RefSeq" id="WP_151699979.1">
    <property type="nucleotide sequence ID" value="NZ_CP031223.1"/>
</dbReference>
<dbReference type="KEGG" id="psyo:PB01_09535"/>
<dbReference type="AlphaFoldDB" id="A0A5J6SMC3"/>
<keyword evidence="4" id="KW-1185">Reference proteome</keyword>
<dbReference type="SUPFAM" id="SSF48452">
    <property type="entry name" value="TPR-like"/>
    <property type="match status" value="1"/>
</dbReference>
<dbReference type="Proteomes" id="UP000325517">
    <property type="component" value="Chromosome"/>
</dbReference>
<dbReference type="Gene3D" id="1.25.40.10">
    <property type="entry name" value="Tetratricopeptide repeat domain"/>
    <property type="match status" value="1"/>
</dbReference>
<dbReference type="PROSITE" id="PS50005">
    <property type="entry name" value="TPR"/>
    <property type="match status" value="1"/>
</dbReference>
<feature type="domain" description="Tetratrico peptide repeat group 5" evidence="2">
    <location>
        <begin position="37"/>
        <end position="156"/>
    </location>
</feature>
<feature type="repeat" description="TPR" evidence="1">
    <location>
        <begin position="72"/>
        <end position="105"/>
    </location>
</feature>
<proteinExistence type="predicted"/>
<name>A0A5J6SMC3_9BACI</name>
<protein>
    <recommendedName>
        <fullName evidence="2">Tetratrico peptide repeat group 5 domain-containing protein</fullName>
    </recommendedName>
</protein>
<evidence type="ECO:0000313" key="3">
    <source>
        <dbReference type="EMBL" id="QFF99048.1"/>
    </source>
</evidence>
<dbReference type="SMART" id="SM00028">
    <property type="entry name" value="TPR"/>
    <property type="match status" value="2"/>
</dbReference>
<gene>
    <name evidence="3" type="ORF">PB01_09535</name>
</gene>
<dbReference type="OrthoDB" id="193829at2"/>
<keyword evidence="1" id="KW-0802">TPR repeat</keyword>
<dbReference type="InterPro" id="IPR011990">
    <property type="entry name" value="TPR-like_helical_dom_sf"/>
</dbReference>
<sequence length="161" mass="18534">MHKELERAINLRNEGKKEESNDLLLKLVKAFPADATIHYQCAWSYDVLGEESKAVPYYEKAIELGLSQDELEGALLGLGSTYRTLGEYEKSKQVFIKGIELFPSNKAIQVFYSMTLYNLKEYQSAMDLLLKCLIETTKDDEILSYQKAILFYADKLNDVWK</sequence>
<dbReference type="EMBL" id="CP031223">
    <property type="protein sequence ID" value="QFF99048.1"/>
    <property type="molecule type" value="Genomic_DNA"/>
</dbReference>
<dbReference type="InterPro" id="IPR019734">
    <property type="entry name" value="TPR_rpt"/>
</dbReference>
<evidence type="ECO:0000256" key="1">
    <source>
        <dbReference type="PROSITE-ProRule" id="PRU00339"/>
    </source>
</evidence>
<evidence type="ECO:0000313" key="4">
    <source>
        <dbReference type="Proteomes" id="UP000325517"/>
    </source>
</evidence>
<evidence type="ECO:0000259" key="2">
    <source>
        <dbReference type="Pfam" id="PF12688"/>
    </source>
</evidence>
<organism evidence="3 4">
    <name type="scientific">Psychrobacillus glaciei</name>
    <dbReference type="NCBI Taxonomy" id="2283160"/>
    <lineage>
        <taxon>Bacteria</taxon>
        <taxon>Bacillati</taxon>
        <taxon>Bacillota</taxon>
        <taxon>Bacilli</taxon>
        <taxon>Bacillales</taxon>
        <taxon>Bacillaceae</taxon>
        <taxon>Psychrobacillus</taxon>
    </lineage>
</organism>
<dbReference type="InterPro" id="IPR041656">
    <property type="entry name" value="TPR_5"/>
</dbReference>